<evidence type="ECO:0000256" key="6">
    <source>
        <dbReference type="ARBA" id="ARBA00023136"/>
    </source>
</evidence>
<keyword evidence="4 7" id="KW-0812">Transmembrane</keyword>
<dbReference type="Gene3D" id="1.20.1720.10">
    <property type="entry name" value="Multidrug resistance protein D"/>
    <property type="match status" value="1"/>
</dbReference>
<comment type="subcellular location">
    <subcellularLocation>
        <location evidence="1">Cell membrane</location>
        <topology evidence="1">Multi-pass membrane protein</topology>
    </subcellularLocation>
</comment>
<reference evidence="9 10" key="1">
    <citation type="submission" date="2020-03" db="EMBL/GenBank/DDBJ databases">
        <title>Whole genome shotgun sequence of Phytohabitans flavus NBRC 107702.</title>
        <authorList>
            <person name="Komaki H."/>
            <person name="Tamura T."/>
        </authorList>
    </citation>
    <scope>NUCLEOTIDE SEQUENCE [LARGE SCALE GENOMIC DNA]</scope>
    <source>
        <strain evidence="9 10">NBRC 107702</strain>
    </source>
</reference>
<dbReference type="GO" id="GO:0005886">
    <property type="term" value="C:plasma membrane"/>
    <property type="evidence" value="ECO:0007669"/>
    <property type="project" value="UniProtKB-SubCell"/>
</dbReference>
<dbReference type="PRINTS" id="PR01036">
    <property type="entry name" value="TCRTETB"/>
</dbReference>
<feature type="transmembrane region" description="Helical" evidence="7">
    <location>
        <begin position="265"/>
        <end position="288"/>
    </location>
</feature>
<keyword evidence="3" id="KW-1003">Cell membrane</keyword>
<name>A0A6F8XLP3_9ACTN</name>
<evidence type="ECO:0000256" key="3">
    <source>
        <dbReference type="ARBA" id="ARBA00022475"/>
    </source>
</evidence>
<feature type="transmembrane region" description="Helical" evidence="7">
    <location>
        <begin position="99"/>
        <end position="122"/>
    </location>
</feature>
<accession>A0A6F8XLP3</accession>
<dbReference type="PANTHER" id="PTHR42718:SF46">
    <property type="entry name" value="BLR6921 PROTEIN"/>
    <property type="match status" value="1"/>
</dbReference>
<feature type="transmembrane region" description="Helical" evidence="7">
    <location>
        <begin position="391"/>
        <end position="415"/>
    </location>
</feature>
<dbReference type="InterPro" id="IPR020846">
    <property type="entry name" value="MFS_dom"/>
</dbReference>
<dbReference type="CDD" id="cd17321">
    <property type="entry name" value="MFS_MMR_MDR_like"/>
    <property type="match status" value="1"/>
</dbReference>
<dbReference type="InterPro" id="IPR011701">
    <property type="entry name" value="MFS"/>
</dbReference>
<evidence type="ECO:0000313" key="9">
    <source>
        <dbReference type="EMBL" id="BCB74718.1"/>
    </source>
</evidence>
<gene>
    <name evidence="9" type="ORF">Pflav_011280</name>
</gene>
<dbReference type="SUPFAM" id="SSF103473">
    <property type="entry name" value="MFS general substrate transporter"/>
    <property type="match status" value="1"/>
</dbReference>
<evidence type="ECO:0000256" key="7">
    <source>
        <dbReference type="SAM" id="Phobius"/>
    </source>
</evidence>
<dbReference type="KEGG" id="pfla:Pflav_011280"/>
<dbReference type="RefSeq" id="WP_173034196.1">
    <property type="nucleotide sequence ID" value="NZ_AP022870.1"/>
</dbReference>
<dbReference type="InterPro" id="IPR036259">
    <property type="entry name" value="MFS_trans_sf"/>
</dbReference>
<proteinExistence type="predicted"/>
<dbReference type="GO" id="GO:0022857">
    <property type="term" value="F:transmembrane transporter activity"/>
    <property type="evidence" value="ECO:0007669"/>
    <property type="project" value="InterPro"/>
</dbReference>
<feature type="transmembrane region" description="Helical" evidence="7">
    <location>
        <begin position="221"/>
        <end position="244"/>
    </location>
</feature>
<evidence type="ECO:0000256" key="4">
    <source>
        <dbReference type="ARBA" id="ARBA00022692"/>
    </source>
</evidence>
<evidence type="ECO:0000259" key="8">
    <source>
        <dbReference type="PROSITE" id="PS50850"/>
    </source>
</evidence>
<sequence>MRRNPWATLTVLALAQFITVLDVTIVNVALPDLSADLEFSQHSLPWVINAYTLPFGGLLLLGGRAADLLGARRVFLAGLLLFGVTSLAAGLATSPELLIAARAVQGVGAALLAPAALALIVLTFPPGRQRNIALGVWGSLAGLGGTLGVVAGGLLVDGAGWRWIFFVNVPVVVALLVAGPLLISAERHRAAGRSFDVAGAVLGTAGLLAVVFGVIRAEERGWGAAEVVGCLVGGVIVLGVFLAVEARTKAPLVPLHLFRSRGVAIAVGSLALNGATFLSTFFLTSVYLQQGRGDSAVEAGLHLLPMGIAAVLGAVLAARLTHRIGARFVQRAGALASLAGLLLLSRVDSDDSYTSSLLPGFVLLGLGVIGVAVAGQITAQAGAGAGEAGGVSGVLTTGYQVGGALGLALATTLPAEHSGGVSGVVSAAVETFQDGILVAAGFAAVNLVLALLAPATPRSHS</sequence>
<feature type="transmembrane region" description="Helical" evidence="7">
    <location>
        <begin position="74"/>
        <end position="93"/>
    </location>
</feature>
<keyword evidence="6 7" id="KW-0472">Membrane</keyword>
<evidence type="ECO:0000313" key="10">
    <source>
        <dbReference type="Proteomes" id="UP000502508"/>
    </source>
</evidence>
<dbReference type="Proteomes" id="UP000502508">
    <property type="component" value="Chromosome"/>
</dbReference>
<feature type="transmembrane region" description="Helical" evidence="7">
    <location>
        <begin position="161"/>
        <end position="183"/>
    </location>
</feature>
<keyword evidence="2" id="KW-0813">Transport</keyword>
<dbReference type="AlphaFoldDB" id="A0A6F8XLP3"/>
<dbReference type="PANTHER" id="PTHR42718">
    <property type="entry name" value="MAJOR FACILITATOR SUPERFAMILY MULTIDRUG TRANSPORTER MFSC"/>
    <property type="match status" value="1"/>
</dbReference>
<feature type="transmembrane region" description="Helical" evidence="7">
    <location>
        <begin position="435"/>
        <end position="455"/>
    </location>
</feature>
<feature type="transmembrane region" description="Helical" evidence="7">
    <location>
        <begin position="195"/>
        <end position="215"/>
    </location>
</feature>
<feature type="transmembrane region" description="Helical" evidence="7">
    <location>
        <begin position="134"/>
        <end position="155"/>
    </location>
</feature>
<dbReference type="PROSITE" id="PS50850">
    <property type="entry name" value="MFS"/>
    <property type="match status" value="1"/>
</dbReference>
<keyword evidence="5 7" id="KW-1133">Transmembrane helix</keyword>
<dbReference type="Gene3D" id="1.20.1250.20">
    <property type="entry name" value="MFS general substrate transporter like domains"/>
    <property type="match status" value="1"/>
</dbReference>
<feature type="domain" description="Major facilitator superfamily (MFS) profile" evidence="8">
    <location>
        <begin position="8"/>
        <end position="458"/>
    </location>
</feature>
<protein>
    <submittedName>
        <fullName evidence="9">MFS transporter</fullName>
    </submittedName>
</protein>
<evidence type="ECO:0000256" key="1">
    <source>
        <dbReference type="ARBA" id="ARBA00004651"/>
    </source>
</evidence>
<feature type="transmembrane region" description="Helical" evidence="7">
    <location>
        <begin position="46"/>
        <end position="62"/>
    </location>
</feature>
<keyword evidence="10" id="KW-1185">Reference proteome</keyword>
<feature type="transmembrane region" description="Helical" evidence="7">
    <location>
        <begin position="357"/>
        <end position="379"/>
    </location>
</feature>
<feature type="transmembrane region" description="Helical" evidence="7">
    <location>
        <begin position="328"/>
        <end position="345"/>
    </location>
</feature>
<dbReference type="Pfam" id="PF07690">
    <property type="entry name" value="MFS_1"/>
    <property type="match status" value="1"/>
</dbReference>
<dbReference type="EMBL" id="AP022870">
    <property type="protein sequence ID" value="BCB74718.1"/>
    <property type="molecule type" value="Genomic_DNA"/>
</dbReference>
<evidence type="ECO:0000256" key="5">
    <source>
        <dbReference type="ARBA" id="ARBA00022989"/>
    </source>
</evidence>
<feature type="transmembrane region" description="Helical" evidence="7">
    <location>
        <begin position="300"/>
        <end position="321"/>
    </location>
</feature>
<organism evidence="9 10">
    <name type="scientific">Phytohabitans flavus</name>
    <dbReference type="NCBI Taxonomy" id="1076124"/>
    <lineage>
        <taxon>Bacteria</taxon>
        <taxon>Bacillati</taxon>
        <taxon>Actinomycetota</taxon>
        <taxon>Actinomycetes</taxon>
        <taxon>Micromonosporales</taxon>
        <taxon>Micromonosporaceae</taxon>
    </lineage>
</organism>
<evidence type="ECO:0000256" key="2">
    <source>
        <dbReference type="ARBA" id="ARBA00022448"/>
    </source>
</evidence>
<reference evidence="9 10" key="2">
    <citation type="submission" date="2020-03" db="EMBL/GenBank/DDBJ databases">
        <authorList>
            <person name="Ichikawa N."/>
            <person name="Kimura A."/>
            <person name="Kitahashi Y."/>
            <person name="Uohara A."/>
        </authorList>
    </citation>
    <scope>NUCLEOTIDE SEQUENCE [LARGE SCALE GENOMIC DNA]</scope>
    <source>
        <strain evidence="9 10">NBRC 107702</strain>
    </source>
</reference>